<reference evidence="2 3" key="1">
    <citation type="submission" date="2017-07" db="EMBL/GenBank/DDBJ databases">
        <title>Genome sequence of the Sordaria macrospora wild type strain R19027.</title>
        <authorList>
            <person name="Nowrousian M."/>
            <person name="Teichert I."/>
            <person name="Kueck U."/>
        </authorList>
    </citation>
    <scope>NUCLEOTIDE SEQUENCE [LARGE SCALE GENOMIC DNA]</scope>
    <source>
        <strain evidence="2 3">R19027</strain>
        <tissue evidence="2">Mycelium</tissue>
    </source>
</reference>
<sequence length="1180" mass="128181">MPQHPLIEQVVTSTPLLDTQDFHVVKDEKQNPMVFSIGTKGILYLIKQDELGRNKLINLSEKLNIPAEHEATALGVYQDNDLTLNLAFAHGEPKGRSQLIVLRRLRPEALDPDLDTLQDNAVVAQDDTIQGQIYGLLLGRGLDNDHPLAVARYRRVDSPENDICRLDIDYKTSSWSVKTDLQMPCNPREIISLCPGTLPGGGGTFGVFVLFRISEVLRLSFTGLGGQGGYYSHINYQLPVPPGASDLATVRTSTGRTDLLVSAKNGIHRIPARDCAKGSTKLADNSLVATAYCLQGLKQIHAAQSGSLISVFTRNDDGVIAYTQFRIAASESAVDSFERRSDANQVLDGGVRFAALVNETTLSQQMFILGDENHPKMRVLYQSGDSSLWKTGDFCVPAIKTHREVFTYTTHIKIKPATGGRPPAGGLEVDLSASSTCLATVNGRTIELSRLPTKVKADVLGTLTVIQEIDDLNVPSLRVSGVPGCEATYIDPSRKVLDFFSKIESGDDLQNAHLPNGEKLLSGGSKNVNLKGAAAAIKSLTSKGASMKLEAQFTGAEKSEIASSEQPAEEPTVGVASGNSNETPTTGNWAAFDWLTRSLESVADIFVDGWHLVVKVGKKVWKFLVQTYEHVMKGLRKALAWLGEGLKKIWNGLKFLFAWDDIKETHNIFRDYFEGFVDTAVKTVLLFGDKAESYLDELEASISKNCSTTQVPSELDGNVDQDGNDQQGKEPSKMEKAFNSPGGNYANHHAQHNPEVRQAMESAEKKIEDGDLTKILAALKDLVTEFAEGAGDIGAALVSLLDPSRKATVSEIFSQLGSKLLTRLIAIARDLITLFVQVGAKLMLMVKSLATATIDIPVISWLWSKISDRPLSFLDAITMLFAIPGTIAFKIYHGVSPGKHPSYKEIQAAKTELDAELVGHELGATAQVFAVVPSTSSEKTDSGVASNAVVGSEVSEKPKDYSPGGGKGQETFVNKITKHSLFQKIARWLKAHSYIVGIIYFGYNCYSMYSEVREWLKPMGSAYPNFGGLKEWDKGAATRFLVGIVLSFPKPDPSDPSPSWGLQLTGWVVSIFAGIKHCSLRIFKGMVTMFFSALQCVIYTGCVTWDHLAGYSKADNFLTIGNTCLSKGHDFLSGLATVQVGKNPYVMVGAVACGLTSTVTGSIINSQKAETKISNFIFQA</sequence>
<evidence type="ECO:0000256" key="1">
    <source>
        <dbReference type="SAM" id="MobiDB-lite"/>
    </source>
</evidence>
<dbReference type="OMA" id="CNPREII"/>
<proteinExistence type="predicted"/>
<protein>
    <submittedName>
        <fullName evidence="2">Uncharacterized protein</fullName>
    </submittedName>
</protein>
<dbReference type="EMBL" id="NMPR01000086">
    <property type="protein sequence ID" value="KAA8631106.1"/>
    <property type="molecule type" value="Genomic_DNA"/>
</dbReference>
<accession>A0A8S8ZQC0</accession>
<evidence type="ECO:0000313" key="3">
    <source>
        <dbReference type="Proteomes" id="UP000433876"/>
    </source>
</evidence>
<organism evidence="2 3">
    <name type="scientific">Sordaria macrospora</name>
    <dbReference type="NCBI Taxonomy" id="5147"/>
    <lineage>
        <taxon>Eukaryota</taxon>
        <taxon>Fungi</taxon>
        <taxon>Dikarya</taxon>
        <taxon>Ascomycota</taxon>
        <taxon>Pezizomycotina</taxon>
        <taxon>Sordariomycetes</taxon>
        <taxon>Sordariomycetidae</taxon>
        <taxon>Sordariales</taxon>
        <taxon>Sordariaceae</taxon>
        <taxon>Sordaria</taxon>
    </lineage>
</organism>
<feature type="compositionally biased region" description="Basic and acidic residues" evidence="1">
    <location>
        <begin position="727"/>
        <end position="736"/>
    </location>
</feature>
<feature type="region of interest" description="Disordered" evidence="1">
    <location>
        <begin position="708"/>
        <end position="749"/>
    </location>
</feature>
<evidence type="ECO:0000313" key="2">
    <source>
        <dbReference type="EMBL" id="KAA8631106.1"/>
    </source>
</evidence>
<dbReference type="VEuPathDB" id="FungiDB:SMAC_08929"/>
<name>A0A8S8ZQC0_SORMA</name>
<dbReference type="Proteomes" id="UP000433876">
    <property type="component" value="Unassembled WGS sequence"/>
</dbReference>
<feature type="region of interest" description="Disordered" evidence="1">
    <location>
        <begin position="558"/>
        <end position="584"/>
    </location>
</feature>
<gene>
    <name evidence="2" type="ORF">SMACR_08929</name>
</gene>
<comment type="caution">
    <text evidence="2">The sequence shown here is derived from an EMBL/GenBank/DDBJ whole genome shotgun (WGS) entry which is preliminary data.</text>
</comment>
<dbReference type="AlphaFoldDB" id="A0A8S8ZQC0"/>